<evidence type="ECO:0000313" key="2">
    <source>
        <dbReference type="EMBL" id="KIL56406.1"/>
    </source>
</evidence>
<accession>A0A0C2WIC2</accession>
<sequence length="104" mass="11609">MPATVGKRKRSKPIFYSSKCTITMAELNVIQDRPESSSPSAVRSRVVTLRSTAQGRRGYQVHSATPEPCPPEEPLSTPSFQDAPPPSQQRKLPKQHWLLPLDMI</sequence>
<evidence type="ECO:0000256" key="1">
    <source>
        <dbReference type="SAM" id="MobiDB-lite"/>
    </source>
</evidence>
<proteinExistence type="predicted"/>
<dbReference type="InParanoid" id="A0A0C2WIC2"/>
<dbReference type="HOGENOM" id="CLU_2249403_0_0_1"/>
<feature type="compositionally biased region" description="Low complexity" evidence="1">
    <location>
        <begin position="36"/>
        <end position="47"/>
    </location>
</feature>
<keyword evidence="3" id="KW-1185">Reference proteome</keyword>
<protein>
    <submittedName>
        <fullName evidence="2">Uncharacterized protein</fullName>
    </submittedName>
</protein>
<reference evidence="2 3" key="1">
    <citation type="submission" date="2014-04" db="EMBL/GenBank/DDBJ databases">
        <title>Evolutionary Origins and Diversification of the Mycorrhizal Mutualists.</title>
        <authorList>
            <consortium name="DOE Joint Genome Institute"/>
            <consortium name="Mycorrhizal Genomics Consortium"/>
            <person name="Kohler A."/>
            <person name="Kuo A."/>
            <person name="Nagy L.G."/>
            <person name="Floudas D."/>
            <person name="Copeland A."/>
            <person name="Barry K.W."/>
            <person name="Cichocki N."/>
            <person name="Veneault-Fourrey C."/>
            <person name="LaButti K."/>
            <person name="Lindquist E.A."/>
            <person name="Lipzen A."/>
            <person name="Lundell T."/>
            <person name="Morin E."/>
            <person name="Murat C."/>
            <person name="Riley R."/>
            <person name="Ohm R."/>
            <person name="Sun H."/>
            <person name="Tunlid A."/>
            <person name="Henrissat B."/>
            <person name="Grigoriev I.V."/>
            <person name="Hibbett D.S."/>
            <person name="Martin F."/>
        </authorList>
    </citation>
    <scope>NUCLEOTIDE SEQUENCE [LARGE SCALE GENOMIC DNA]</scope>
    <source>
        <strain evidence="2 3">Koide BX008</strain>
    </source>
</reference>
<organism evidence="2 3">
    <name type="scientific">Amanita muscaria (strain Koide BX008)</name>
    <dbReference type="NCBI Taxonomy" id="946122"/>
    <lineage>
        <taxon>Eukaryota</taxon>
        <taxon>Fungi</taxon>
        <taxon>Dikarya</taxon>
        <taxon>Basidiomycota</taxon>
        <taxon>Agaricomycotina</taxon>
        <taxon>Agaricomycetes</taxon>
        <taxon>Agaricomycetidae</taxon>
        <taxon>Agaricales</taxon>
        <taxon>Pluteineae</taxon>
        <taxon>Amanitaceae</taxon>
        <taxon>Amanita</taxon>
    </lineage>
</organism>
<feature type="region of interest" description="Disordered" evidence="1">
    <location>
        <begin position="31"/>
        <end position="104"/>
    </location>
</feature>
<dbReference type="AlphaFoldDB" id="A0A0C2WIC2"/>
<evidence type="ECO:0000313" key="3">
    <source>
        <dbReference type="Proteomes" id="UP000054549"/>
    </source>
</evidence>
<dbReference type="EMBL" id="KN818424">
    <property type="protein sequence ID" value="KIL56406.1"/>
    <property type="molecule type" value="Genomic_DNA"/>
</dbReference>
<dbReference type="Proteomes" id="UP000054549">
    <property type="component" value="Unassembled WGS sequence"/>
</dbReference>
<gene>
    <name evidence="2" type="ORF">M378DRAFT_17122</name>
</gene>
<name>A0A0C2WIC2_AMAMK</name>